<evidence type="ECO:0000313" key="9">
    <source>
        <dbReference type="Proteomes" id="UP001157910"/>
    </source>
</evidence>
<dbReference type="InterPro" id="IPR051401">
    <property type="entry name" value="GtrA_CellWall_Glycosyl"/>
</dbReference>
<sequence length="132" mass="14152">MPASKWSDDVGQVARFLLVGMANTGLGYGIILVGLQGGLGDYAANILGFVLGLPISYLLHRSLTFRARTRRSLREASLYLCAFLTAFFANLAVVTAGLAIGYESSAVVQGAAIGSYAVVLFILTRFVVFRQR</sequence>
<dbReference type="Pfam" id="PF04138">
    <property type="entry name" value="GtrA_DPMS_TM"/>
    <property type="match status" value="1"/>
</dbReference>
<dbReference type="PANTHER" id="PTHR38459">
    <property type="entry name" value="PROPHAGE BACTOPRENOL-LINKED GLUCOSE TRANSLOCASE HOMOLOG"/>
    <property type="match status" value="1"/>
</dbReference>
<comment type="caution">
    <text evidence="8">The sequence shown here is derived from an EMBL/GenBank/DDBJ whole genome shotgun (WGS) entry which is preliminary data.</text>
</comment>
<evidence type="ECO:0000256" key="2">
    <source>
        <dbReference type="ARBA" id="ARBA00009399"/>
    </source>
</evidence>
<evidence type="ECO:0000256" key="1">
    <source>
        <dbReference type="ARBA" id="ARBA00004141"/>
    </source>
</evidence>
<evidence type="ECO:0000256" key="5">
    <source>
        <dbReference type="ARBA" id="ARBA00023136"/>
    </source>
</evidence>
<gene>
    <name evidence="8" type="ORF">SAMN06296065_10657</name>
</gene>
<evidence type="ECO:0000313" key="8">
    <source>
        <dbReference type="EMBL" id="SMP71684.1"/>
    </source>
</evidence>
<keyword evidence="9" id="KW-1185">Reference proteome</keyword>
<dbReference type="EMBL" id="FXUI01000006">
    <property type="protein sequence ID" value="SMP71684.1"/>
    <property type="molecule type" value="Genomic_DNA"/>
</dbReference>
<protein>
    <submittedName>
        <fullName evidence="8">Flippase GtrA (Transmembrane translocase of bactoprenol-linked glucose)</fullName>
    </submittedName>
</protein>
<feature type="transmembrane region" description="Helical" evidence="6">
    <location>
        <begin position="106"/>
        <end position="128"/>
    </location>
</feature>
<keyword evidence="3 6" id="KW-0812">Transmembrane</keyword>
<evidence type="ECO:0000256" key="3">
    <source>
        <dbReference type="ARBA" id="ARBA00022692"/>
    </source>
</evidence>
<reference evidence="8 9" key="1">
    <citation type="submission" date="2017-05" db="EMBL/GenBank/DDBJ databases">
        <authorList>
            <person name="Varghese N."/>
            <person name="Submissions S."/>
        </authorList>
    </citation>
    <scope>NUCLEOTIDE SEQUENCE [LARGE SCALE GENOMIC DNA]</scope>
    <source>
        <strain evidence="8 9">SM16</strain>
    </source>
</reference>
<accession>A0ABY1QI46</accession>
<comment type="subcellular location">
    <subcellularLocation>
        <location evidence="1">Membrane</location>
        <topology evidence="1">Multi-pass membrane protein</topology>
    </subcellularLocation>
</comment>
<feature type="transmembrane region" description="Helical" evidence="6">
    <location>
        <begin position="42"/>
        <end position="59"/>
    </location>
</feature>
<comment type="similarity">
    <text evidence="2">Belongs to the GtrA family.</text>
</comment>
<proteinExistence type="inferred from homology"/>
<dbReference type="PANTHER" id="PTHR38459:SF1">
    <property type="entry name" value="PROPHAGE BACTOPRENOL-LINKED GLUCOSE TRANSLOCASE HOMOLOG"/>
    <property type="match status" value="1"/>
</dbReference>
<evidence type="ECO:0000256" key="6">
    <source>
        <dbReference type="SAM" id="Phobius"/>
    </source>
</evidence>
<dbReference type="Proteomes" id="UP001157910">
    <property type="component" value="Unassembled WGS sequence"/>
</dbReference>
<name>A0ABY1QI46_9SPHN</name>
<keyword evidence="5 6" id="KW-0472">Membrane</keyword>
<evidence type="ECO:0000256" key="4">
    <source>
        <dbReference type="ARBA" id="ARBA00022989"/>
    </source>
</evidence>
<organism evidence="8 9">
    <name type="scientific">Novosphingobium panipatense</name>
    <dbReference type="NCBI Taxonomy" id="428991"/>
    <lineage>
        <taxon>Bacteria</taxon>
        <taxon>Pseudomonadati</taxon>
        <taxon>Pseudomonadota</taxon>
        <taxon>Alphaproteobacteria</taxon>
        <taxon>Sphingomonadales</taxon>
        <taxon>Sphingomonadaceae</taxon>
        <taxon>Novosphingobium</taxon>
    </lineage>
</organism>
<feature type="domain" description="GtrA/DPMS transmembrane" evidence="7">
    <location>
        <begin position="15"/>
        <end position="129"/>
    </location>
</feature>
<feature type="transmembrane region" description="Helical" evidence="6">
    <location>
        <begin position="79"/>
        <end position="100"/>
    </location>
</feature>
<keyword evidence="4 6" id="KW-1133">Transmembrane helix</keyword>
<feature type="transmembrane region" description="Helical" evidence="6">
    <location>
        <begin position="12"/>
        <end position="36"/>
    </location>
</feature>
<evidence type="ECO:0000259" key="7">
    <source>
        <dbReference type="Pfam" id="PF04138"/>
    </source>
</evidence>
<dbReference type="InterPro" id="IPR007267">
    <property type="entry name" value="GtrA_DPMS_TM"/>
</dbReference>